<proteinExistence type="predicted"/>
<sequence length="152" mass="17729">MNNYIHRGRTVQEIESKKDHKEGPRITREKETVLYMITIFCKGKHKYSDKEKLIVEMLDNSISSNHSIEVELCNECLELQQYASKRLSLCRFGENKSTCANCAVHCYAPSQRERIKEVMRYAGPRMLWSHPVLTIRHMLDGRGQKTLRELGS</sequence>
<dbReference type="InterPro" id="IPR020483">
    <property type="entry name" value="Uncharacterised_YgbA"/>
</dbReference>
<dbReference type="NCBIfam" id="NF007714">
    <property type="entry name" value="PRK10410.1-2"/>
    <property type="match status" value="1"/>
</dbReference>
<dbReference type="Pfam" id="PF11756">
    <property type="entry name" value="YgbA_NO"/>
    <property type="match status" value="1"/>
</dbReference>
<dbReference type="RefSeq" id="WP_281376954.1">
    <property type="nucleotide sequence ID" value="NZ_JACJIP010000005.1"/>
</dbReference>
<dbReference type="Proteomes" id="UP000567067">
    <property type="component" value="Unassembled WGS sequence"/>
</dbReference>
<name>A0A7W3SR42_9BACL</name>
<accession>A0A7W3SR42</accession>
<organism evidence="1 2">
    <name type="scientific">Fontibacillus solani</name>
    <dbReference type="NCBI Taxonomy" id="1572857"/>
    <lineage>
        <taxon>Bacteria</taxon>
        <taxon>Bacillati</taxon>
        <taxon>Bacillota</taxon>
        <taxon>Bacilli</taxon>
        <taxon>Bacillales</taxon>
        <taxon>Paenibacillaceae</taxon>
        <taxon>Fontibacillus</taxon>
    </lineage>
</organism>
<dbReference type="AlphaFoldDB" id="A0A7W3SR42"/>
<evidence type="ECO:0000313" key="1">
    <source>
        <dbReference type="EMBL" id="MBA9084715.1"/>
    </source>
</evidence>
<evidence type="ECO:0000313" key="2">
    <source>
        <dbReference type="Proteomes" id="UP000567067"/>
    </source>
</evidence>
<keyword evidence="2" id="KW-1185">Reference proteome</keyword>
<protein>
    <recommendedName>
        <fullName evidence="3">Nitrous oxide-stimulated promoter</fullName>
    </recommendedName>
</protein>
<gene>
    <name evidence="1" type="ORF">FHR92_001176</name>
</gene>
<evidence type="ECO:0008006" key="3">
    <source>
        <dbReference type="Google" id="ProtNLM"/>
    </source>
</evidence>
<reference evidence="1 2" key="1">
    <citation type="submission" date="2020-08" db="EMBL/GenBank/DDBJ databases">
        <title>Genomic Encyclopedia of Type Strains, Phase III (KMG-III): the genomes of soil and plant-associated and newly described type strains.</title>
        <authorList>
            <person name="Whitman W."/>
        </authorList>
    </citation>
    <scope>NUCLEOTIDE SEQUENCE [LARGE SCALE GENOMIC DNA]</scope>
    <source>
        <strain evidence="1 2">CECT 8693</strain>
    </source>
</reference>
<comment type="caution">
    <text evidence="1">The sequence shown here is derived from an EMBL/GenBank/DDBJ whole genome shotgun (WGS) entry which is preliminary data.</text>
</comment>
<dbReference type="EMBL" id="JACJIP010000005">
    <property type="protein sequence ID" value="MBA9084715.1"/>
    <property type="molecule type" value="Genomic_DNA"/>
</dbReference>